<dbReference type="STRING" id="380244.SAMN05216298_1471"/>
<dbReference type="InterPro" id="IPR011009">
    <property type="entry name" value="Kinase-like_dom_sf"/>
</dbReference>
<dbReference type="InterPro" id="IPR053524">
    <property type="entry name" value="Aerial_hyphae_peptide-synth"/>
</dbReference>
<dbReference type="Proteomes" id="UP000198662">
    <property type="component" value="Unassembled WGS sequence"/>
</dbReference>
<dbReference type="Gene3D" id="1.10.510.10">
    <property type="entry name" value="Transferase(Phosphotransferase) domain 1"/>
    <property type="match status" value="1"/>
</dbReference>
<evidence type="ECO:0000256" key="1">
    <source>
        <dbReference type="SAM" id="MobiDB-lite"/>
    </source>
</evidence>
<evidence type="ECO:0000313" key="3">
    <source>
        <dbReference type="EMBL" id="SDK81205.1"/>
    </source>
</evidence>
<dbReference type="SMART" id="SM01260">
    <property type="entry name" value="LANC_like"/>
    <property type="match status" value="1"/>
</dbReference>
<reference evidence="4" key="1">
    <citation type="submission" date="2016-10" db="EMBL/GenBank/DDBJ databases">
        <authorList>
            <person name="Varghese N."/>
            <person name="Submissions S."/>
        </authorList>
    </citation>
    <scope>NUCLEOTIDE SEQUENCE [LARGE SCALE GENOMIC DNA]</scope>
    <source>
        <strain evidence="4">CGMCC 4.3147</strain>
    </source>
</reference>
<feature type="domain" description="Protein kinase" evidence="2">
    <location>
        <begin position="226"/>
        <end position="496"/>
    </location>
</feature>
<dbReference type="SUPFAM" id="SSF158745">
    <property type="entry name" value="LanC-like"/>
    <property type="match status" value="1"/>
</dbReference>
<dbReference type="SMART" id="SM00220">
    <property type="entry name" value="S_TKc"/>
    <property type="match status" value="1"/>
</dbReference>
<keyword evidence="3" id="KW-0808">Transferase</keyword>
<dbReference type="EMBL" id="FNGF01000002">
    <property type="protein sequence ID" value="SDK81205.1"/>
    <property type="molecule type" value="Genomic_DNA"/>
</dbReference>
<dbReference type="GO" id="GO:0031179">
    <property type="term" value="P:peptide modification"/>
    <property type="evidence" value="ECO:0007669"/>
    <property type="project" value="InterPro"/>
</dbReference>
<evidence type="ECO:0000313" key="4">
    <source>
        <dbReference type="Proteomes" id="UP000198662"/>
    </source>
</evidence>
<feature type="region of interest" description="Disordered" evidence="1">
    <location>
        <begin position="842"/>
        <end position="861"/>
    </location>
</feature>
<dbReference type="Gene3D" id="1.50.10.20">
    <property type="match status" value="1"/>
</dbReference>
<dbReference type="InterPro" id="IPR000719">
    <property type="entry name" value="Prot_kinase_dom"/>
</dbReference>
<dbReference type="SUPFAM" id="SSF56112">
    <property type="entry name" value="Protein kinase-like (PK-like)"/>
    <property type="match status" value="1"/>
</dbReference>
<dbReference type="InterPro" id="IPR058053">
    <property type="entry name" value="RamC_C"/>
</dbReference>
<dbReference type="CDD" id="cd04791">
    <property type="entry name" value="LanC_SerThrkinase"/>
    <property type="match status" value="1"/>
</dbReference>
<dbReference type="AlphaFoldDB" id="A0A1G9EYX9"/>
<keyword evidence="4" id="KW-1185">Reference proteome</keyword>
<protein>
    <submittedName>
        <fullName evidence="3">Serine/threonine protein kinase</fullName>
    </submittedName>
</protein>
<dbReference type="OrthoDB" id="1492512at2"/>
<gene>
    <name evidence="3" type="ORF">SAMN05216298_1471</name>
</gene>
<dbReference type="GO" id="GO:0004674">
    <property type="term" value="F:protein serine/threonine kinase activity"/>
    <property type="evidence" value="ECO:0007669"/>
    <property type="project" value="UniProtKB-KW"/>
</dbReference>
<keyword evidence="3" id="KW-0418">Kinase</keyword>
<organism evidence="3 4">
    <name type="scientific">Glycomyces sambucus</name>
    <dbReference type="NCBI Taxonomy" id="380244"/>
    <lineage>
        <taxon>Bacteria</taxon>
        <taxon>Bacillati</taxon>
        <taxon>Actinomycetota</taxon>
        <taxon>Actinomycetes</taxon>
        <taxon>Glycomycetales</taxon>
        <taxon>Glycomycetaceae</taxon>
        <taxon>Glycomyces</taxon>
    </lineage>
</organism>
<dbReference type="PROSITE" id="PS50011">
    <property type="entry name" value="PROTEIN_KINASE_DOM"/>
    <property type="match status" value="1"/>
</dbReference>
<dbReference type="GO" id="GO:0005524">
    <property type="term" value="F:ATP binding"/>
    <property type="evidence" value="ECO:0007669"/>
    <property type="project" value="InterPro"/>
</dbReference>
<dbReference type="Pfam" id="PF25816">
    <property type="entry name" value="RamC_N"/>
    <property type="match status" value="1"/>
</dbReference>
<accession>A0A1G9EYX9</accession>
<proteinExistence type="predicted"/>
<dbReference type="Pfam" id="PF00069">
    <property type="entry name" value="Pkinase"/>
    <property type="match status" value="1"/>
</dbReference>
<dbReference type="InterPro" id="IPR057929">
    <property type="entry name" value="RamC_N"/>
</dbReference>
<dbReference type="Gene3D" id="3.30.200.20">
    <property type="entry name" value="Phosphorylase Kinase, domain 1"/>
    <property type="match status" value="1"/>
</dbReference>
<dbReference type="InterPro" id="IPR007822">
    <property type="entry name" value="LANC-like"/>
</dbReference>
<evidence type="ECO:0000259" key="2">
    <source>
        <dbReference type="PROSITE" id="PS50011"/>
    </source>
</evidence>
<sequence length="861" mass="91766">MGDRYEAFCMADPSFYDAMHSEATAGASFAVAGRDLPEAWRCTAKDDWLTVRREGAVLPLQGWKIHASASLDGAERVLEAVWDYCVPRGIQFKFLRSPGAFRARVSKYAPRGFSGKLVTVYPADDAECERILTELGAELDGAPGPYILSDLRWGTGPLHVRYGAFANRFTTDATGAVVPALEDGEGNLVADRRDPVFHVPDWVELPGFLEPHLKARNAVTVTDIPYAIERVLHFSNGGGIYLARHEDGRQVVLKEGRPHAGLDAWGEDAVRRVEREHEVLSLLAGVPGVPEVYDLFWLGEHRFMAMEYIEGEVLSKAVVTRYPLIDATAAPEDYAVFSDWARGLYERLDAIVAAVHERGVAYGDLHLFNVMVRPDGSPCLLDFEVAGPVDSERRAGLGNQGFAAPRSMAGAEADRYSLACMKLALFLPMTNLLGLHRLKARHFTEIITGHFPVPAAWFDDALDRIAPASFAYEPPRIDPDPASWPGVRDAIAAAVTASATPERTDRLFPGDVEQFESGGLGLSFGAAGVLYALDAAGAGRFVEYEAWLRDRAVHPAAGTRLGLYDGLLGAAFTLDRFGYAQDALDIADIVLREDWETLGGDLSGGIAGIGLGLLHLGAAHDEADLTEAGLRCAAIAADRLAAETGTAAVSGGREPWAGLMRGGAGRAVLFMRAADATGDAGYLDAAAAALRADLRRTVVRDNGSREVNEGWRTMPYLDAGSVGIGLVLDMYAARRADADFAEASAGIAVTAASPMYILPGLSTGRAGILLYLASRTPEPAADPLVRRQAAALAWHALPYGGGMAFPGTGLLRLSMDLATGGAGVLLALGALHGGPGLPLIPGATAPRTPAPPARVEKITSR</sequence>
<keyword evidence="3" id="KW-0723">Serine/threonine-protein kinase</keyword>
<dbReference type="RefSeq" id="WP_091045366.1">
    <property type="nucleotide sequence ID" value="NZ_FNGF01000002.1"/>
</dbReference>
<dbReference type="NCBIfam" id="NF038151">
    <property type="entry name" value="lanthi_synth_III"/>
    <property type="match status" value="1"/>
</dbReference>
<name>A0A1G9EYX9_9ACTN</name>